<dbReference type="InterPro" id="IPR003593">
    <property type="entry name" value="AAA+_ATPase"/>
</dbReference>
<dbReference type="InterPro" id="IPR003439">
    <property type="entry name" value="ABC_transporter-like_ATP-bd"/>
</dbReference>
<dbReference type="GO" id="GO:0016887">
    <property type="term" value="F:ATP hydrolysis activity"/>
    <property type="evidence" value="ECO:0007669"/>
    <property type="project" value="InterPro"/>
</dbReference>
<evidence type="ECO:0000313" key="6">
    <source>
        <dbReference type="Proteomes" id="UP000184301"/>
    </source>
</evidence>
<dbReference type="PROSITE" id="PS00211">
    <property type="entry name" value="ABC_TRANSPORTER_1"/>
    <property type="match status" value="1"/>
</dbReference>
<gene>
    <name evidence="5" type="ORF">SAMN02745243_01510</name>
</gene>
<evidence type="ECO:0000259" key="4">
    <source>
        <dbReference type="PROSITE" id="PS50893"/>
    </source>
</evidence>
<dbReference type="OrthoDB" id="9804819at2"/>
<evidence type="ECO:0000256" key="1">
    <source>
        <dbReference type="ARBA" id="ARBA00022448"/>
    </source>
</evidence>
<evidence type="ECO:0000256" key="2">
    <source>
        <dbReference type="ARBA" id="ARBA00022741"/>
    </source>
</evidence>
<keyword evidence="2" id="KW-0547">Nucleotide-binding</keyword>
<reference evidence="5 6" key="1">
    <citation type="submission" date="2016-11" db="EMBL/GenBank/DDBJ databases">
        <authorList>
            <person name="Jaros S."/>
            <person name="Januszkiewicz K."/>
            <person name="Wedrychowicz H."/>
        </authorList>
    </citation>
    <scope>NUCLEOTIDE SEQUENCE [LARGE SCALE GENOMIC DNA]</scope>
    <source>
        <strain evidence="5 6">DSM 15480</strain>
    </source>
</reference>
<keyword evidence="3 5" id="KW-0067">ATP-binding</keyword>
<proteinExistence type="predicted"/>
<dbReference type="SMART" id="SM00382">
    <property type="entry name" value="AAA"/>
    <property type="match status" value="1"/>
</dbReference>
<name>A0A1M6MKS4_9FIRM</name>
<dbReference type="CDD" id="cd03230">
    <property type="entry name" value="ABC_DR_subfamily_A"/>
    <property type="match status" value="1"/>
</dbReference>
<dbReference type="Proteomes" id="UP000184301">
    <property type="component" value="Unassembled WGS sequence"/>
</dbReference>
<keyword evidence="1" id="KW-0813">Transport</keyword>
<dbReference type="AlphaFoldDB" id="A0A1M6MKS4"/>
<keyword evidence="6" id="KW-1185">Reference proteome</keyword>
<dbReference type="Gene3D" id="3.40.50.300">
    <property type="entry name" value="P-loop containing nucleotide triphosphate hydrolases"/>
    <property type="match status" value="1"/>
</dbReference>
<dbReference type="STRING" id="1121950.SAMN02745243_01510"/>
<dbReference type="InterPro" id="IPR050763">
    <property type="entry name" value="ABC_transporter_ATP-binding"/>
</dbReference>
<dbReference type="InterPro" id="IPR017871">
    <property type="entry name" value="ABC_transporter-like_CS"/>
</dbReference>
<protein>
    <submittedName>
        <fullName evidence="5">Fluoroquinolone transport system ATP-binding protein</fullName>
    </submittedName>
</protein>
<dbReference type="GO" id="GO:0005524">
    <property type="term" value="F:ATP binding"/>
    <property type="evidence" value="ECO:0007669"/>
    <property type="project" value="UniProtKB-KW"/>
</dbReference>
<dbReference type="RefSeq" id="WP_073107817.1">
    <property type="nucleotide sequence ID" value="NZ_FQZY01000019.1"/>
</dbReference>
<dbReference type="EMBL" id="FQZY01000019">
    <property type="protein sequence ID" value="SHJ84059.1"/>
    <property type="molecule type" value="Genomic_DNA"/>
</dbReference>
<dbReference type="PANTHER" id="PTHR42711">
    <property type="entry name" value="ABC TRANSPORTER ATP-BINDING PROTEIN"/>
    <property type="match status" value="1"/>
</dbReference>
<feature type="domain" description="ABC transporter" evidence="4">
    <location>
        <begin position="2"/>
        <end position="228"/>
    </location>
</feature>
<dbReference type="PROSITE" id="PS50893">
    <property type="entry name" value="ABC_TRANSPORTER_2"/>
    <property type="match status" value="1"/>
</dbReference>
<evidence type="ECO:0000256" key="3">
    <source>
        <dbReference type="ARBA" id="ARBA00022840"/>
    </source>
</evidence>
<dbReference type="Pfam" id="PF00005">
    <property type="entry name" value="ABC_tran"/>
    <property type="match status" value="1"/>
</dbReference>
<sequence>MITVQNLNFSYTGRPFIQDMNFHVSQGEVFGFLGPSGAGKSTLQKILTGMLPGDQGQVLVNGAECKQHKKDFYENIGVDFEFSTMYEKLTARENLRFFSSLYEKKPRPADELLKKMGLLQDADKRVSDYSKGMKARLNFIKALLHDPALLFLDEPTSGLDPTNNRLMKDMILEEKERGKTILLTTHNMQDATELCDRVAFIVGGQIMALDSPHNLIMSQGAASVTYCWQEAGEQSSSCALDRISEDEKLKALIKENRLVSIHSSEPTLNDIFIDITGRTLV</sequence>
<dbReference type="SUPFAM" id="SSF52540">
    <property type="entry name" value="P-loop containing nucleoside triphosphate hydrolases"/>
    <property type="match status" value="1"/>
</dbReference>
<organism evidence="5 6">
    <name type="scientific">Hespellia stercorisuis DSM 15480</name>
    <dbReference type="NCBI Taxonomy" id="1121950"/>
    <lineage>
        <taxon>Bacteria</taxon>
        <taxon>Bacillati</taxon>
        <taxon>Bacillota</taxon>
        <taxon>Clostridia</taxon>
        <taxon>Lachnospirales</taxon>
        <taxon>Lachnospiraceae</taxon>
        <taxon>Hespellia</taxon>
    </lineage>
</organism>
<dbReference type="PANTHER" id="PTHR42711:SF18">
    <property type="entry name" value="ABC TRANSPORTER, ATP-BINDING PROTEIN"/>
    <property type="match status" value="1"/>
</dbReference>
<evidence type="ECO:0000313" key="5">
    <source>
        <dbReference type="EMBL" id="SHJ84059.1"/>
    </source>
</evidence>
<dbReference type="InterPro" id="IPR027417">
    <property type="entry name" value="P-loop_NTPase"/>
</dbReference>
<accession>A0A1M6MKS4</accession>